<evidence type="ECO:0000313" key="2">
    <source>
        <dbReference type="EMBL" id="NEY70528.1"/>
    </source>
</evidence>
<accession>A0A6M0Q5Y6</accession>
<proteinExistence type="predicted"/>
<dbReference type="EMBL" id="JAAIWM010000001">
    <property type="protein sequence ID" value="NEY70528.1"/>
    <property type="molecule type" value="Genomic_DNA"/>
</dbReference>
<comment type="caution">
    <text evidence="2">The sequence shown here is derived from an EMBL/GenBank/DDBJ whole genome shotgun (WGS) entry which is preliminary data.</text>
</comment>
<feature type="compositionally biased region" description="Polar residues" evidence="1">
    <location>
        <begin position="1"/>
        <end position="11"/>
    </location>
</feature>
<reference evidence="2 3" key="1">
    <citation type="submission" date="2020-02" db="EMBL/GenBank/DDBJ databases">
        <title>Bacillus aquiflavi sp. nov., isolated from yellow water of strong flavor Chinese baijiu in Yibin region of China.</title>
        <authorList>
            <person name="Xie J."/>
        </authorList>
    </citation>
    <scope>NUCLEOTIDE SEQUENCE [LARGE SCALE GENOMIC DNA]</scope>
    <source>
        <strain evidence="2 3">SA4</strain>
    </source>
</reference>
<evidence type="ECO:0000313" key="3">
    <source>
        <dbReference type="Proteomes" id="UP000481043"/>
    </source>
</evidence>
<name>A0A6M0Q5Y6_9BACI</name>
<dbReference type="RefSeq" id="WP_163177214.1">
    <property type="nucleotide sequence ID" value="NZ_JAAIWM010000001.1"/>
</dbReference>
<keyword evidence="3" id="KW-1185">Reference proteome</keyword>
<evidence type="ECO:0000256" key="1">
    <source>
        <dbReference type="SAM" id="MobiDB-lite"/>
    </source>
</evidence>
<organism evidence="2 3">
    <name type="scientific">Bacillus mesophilus</name>
    <dbReference type="NCBI Taxonomy" id="1808955"/>
    <lineage>
        <taxon>Bacteria</taxon>
        <taxon>Bacillati</taxon>
        <taxon>Bacillota</taxon>
        <taxon>Bacilli</taxon>
        <taxon>Bacillales</taxon>
        <taxon>Bacillaceae</taxon>
        <taxon>Bacillus</taxon>
    </lineage>
</organism>
<gene>
    <name evidence="2" type="ORF">G4D63_02120</name>
</gene>
<feature type="region of interest" description="Disordered" evidence="1">
    <location>
        <begin position="1"/>
        <end position="23"/>
    </location>
</feature>
<dbReference type="Proteomes" id="UP000481043">
    <property type="component" value="Unassembled WGS sequence"/>
</dbReference>
<sequence length="57" mass="6537">MTTARNSPYDSSSKEEYGSELGDYNATKVFELLAESKSNKIKKKEPRDHNDEKQKNV</sequence>
<dbReference type="AlphaFoldDB" id="A0A6M0Q5Y6"/>
<protein>
    <submittedName>
        <fullName evidence="2">Uncharacterized protein</fullName>
    </submittedName>
</protein>
<feature type="compositionally biased region" description="Basic and acidic residues" evidence="1">
    <location>
        <begin position="45"/>
        <end position="57"/>
    </location>
</feature>
<feature type="region of interest" description="Disordered" evidence="1">
    <location>
        <begin position="36"/>
        <end position="57"/>
    </location>
</feature>